<dbReference type="Proteomes" id="UP001150678">
    <property type="component" value="Unassembled WGS sequence"/>
</dbReference>
<dbReference type="InterPro" id="IPR001789">
    <property type="entry name" value="Sig_transdc_resp-reg_receiver"/>
</dbReference>
<sequence>MTELHPVAKKDHHAVLIVEDEPLIRELLTLYLEDWGAVVTAVATADAGKLELMKQDWALLLTDVQTPGLLNGVDLAWIASQLNPEIRLIVMSGYYDFVARALPDNALFLPKPWPVTKLQEVIFDQLSKLATAEPGDVFNRLVSKV</sequence>
<keyword evidence="1 2" id="KW-0597">Phosphoprotein</keyword>
<reference evidence="4" key="1">
    <citation type="submission" date="2022-07" db="EMBL/GenBank/DDBJ databases">
        <title>Multi-strain Analysis of Pseudomonas putida Reveals Metabolic and Genetic Diversity.</title>
        <authorList>
            <person name="Monk J.M."/>
        </authorList>
    </citation>
    <scope>NUCLEOTIDE SEQUENCE</scope>
    <source>
        <strain evidence="4">17514</strain>
        <strain evidence="5">17633</strain>
    </source>
</reference>
<dbReference type="InterPro" id="IPR050595">
    <property type="entry name" value="Bact_response_regulator"/>
</dbReference>
<evidence type="ECO:0000256" key="1">
    <source>
        <dbReference type="ARBA" id="ARBA00022553"/>
    </source>
</evidence>
<name>A0A9X4D391_9PSED</name>
<evidence type="ECO:0000256" key="2">
    <source>
        <dbReference type="PROSITE-ProRule" id="PRU00169"/>
    </source>
</evidence>
<feature type="modified residue" description="4-aspartylphosphate" evidence="2">
    <location>
        <position position="63"/>
    </location>
</feature>
<feature type="domain" description="Response regulatory" evidence="3">
    <location>
        <begin position="14"/>
        <end position="126"/>
    </location>
</feature>
<dbReference type="SMART" id="SM00448">
    <property type="entry name" value="REC"/>
    <property type="match status" value="1"/>
</dbReference>
<dbReference type="RefSeq" id="WP_087534939.1">
    <property type="nucleotide sequence ID" value="NZ_JANIAM010000020.1"/>
</dbReference>
<proteinExistence type="predicted"/>
<evidence type="ECO:0000313" key="4">
    <source>
        <dbReference type="EMBL" id="MDD2108752.1"/>
    </source>
</evidence>
<evidence type="ECO:0000259" key="3">
    <source>
        <dbReference type="PROSITE" id="PS50110"/>
    </source>
</evidence>
<dbReference type="PANTHER" id="PTHR44591:SF21">
    <property type="entry name" value="TWO-COMPONENT RESPONSE REGULATOR"/>
    <property type="match status" value="1"/>
</dbReference>
<dbReference type="Gene3D" id="3.40.50.2300">
    <property type="match status" value="1"/>
</dbReference>
<dbReference type="PANTHER" id="PTHR44591">
    <property type="entry name" value="STRESS RESPONSE REGULATOR PROTEIN 1"/>
    <property type="match status" value="1"/>
</dbReference>
<dbReference type="InterPro" id="IPR011006">
    <property type="entry name" value="CheY-like_superfamily"/>
</dbReference>
<dbReference type="SUPFAM" id="SSF52172">
    <property type="entry name" value="CheY-like"/>
    <property type="match status" value="1"/>
</dbReference>
<dbReference type="EMBL" id="JANIAM010000020">
    <property type="protein sequence ID" value="MDD2114416.1"/>
    <property type="molecule type" value="Genomic_DNA"/>
</dbReference>
<dbReference type="PROSITE" id="PS50110">
    <property type="entry name" value="RESPONSE_REGULATORY"/>
    <property type="match status" value="1"/>
</dbReference>
<dbReference type="AlphaFoldDB" id="A0A9X4D391"/>
<protein>
    <submittedName>
        <fullName evidence="4">Response regulator</fullName>
    </submittedName>
</protein>
<dbReference type="Pfam" id="PF00072">
    <property type="entry name" value="Response_reg"/>
    <property type="match status" value="1"/>
</dbReference>
<dbReference type="Proteomes" id="UP001150728">
    <property type="component" value="Unassembled WGS sequence"/>
</dbReference>
<dbReference type="EMBL" id="JANIAN010000034">
    <property type="protein sequence ID" value="MDD2108752.1"/>
    <property type="molecule type" value="Genomic_DNA"/>
</dbReference>
<dbReference type="GO" id="GO:0000160">
    <property type="term" value="P:phosphorelay signal transduction system"/>
    <property type="evidence" value="ECO:0007669"/>
    <property type="project" value="InterPro"/>
</dbReference>
<gene>
    <name evidence="4" type="ORF">NP533_21450</name>
    <name evidence="5" type="ORF">NP554_21775</name>
</gene>
<accession>A0A9X4D391</accession>
<evidence type="ECO:0000313" key="5">
    <source>
        <dbReference type="EMBL" id="MDD2114416.1"/>
    </source>
</evidence>
<comment type="caution">
    <text evidence="4">The sequence shown here is derived from an EMBL/GenBank/DDBJ whole genome shotgun (WGS) entry which is preliminary data.</text>
</comment>
<evidence type="ECO:0000313" key="6">
    <source>
        <dbReference type="Proteomes" id="UP001150678"/>
    </source>
</evidence>
<organism evidence="4 6">
    <name type="scientific">Pseudomonas asiatica</name>
    <dbReference type="NCBI Taxonomy" id="2219225"/>
    <lineage>
        <taxon>Bacteria</taxon>
        <taxon>Pseudomonadati</taxon>
        <taxon>Pseudomonadota</taxon>
        <taxon>Gammaproteobacteria</taxon>
        <taxon>Pseudomonadales</taxon>
        <taxon>Pseudomonadaceae</taxon>
        <taxon>Pseudomonas</taxon>
    </lineage>
</organism>